<dbReference type="InterPro" id="IPR029058">
    <property type="entry name" value="AB_hydrolase_fold"/>
</dbReference>
<dbReference type="PANTHER" id="PTHR23509:SF6">
    <property type="entry name" value="PHOSPHOLIPASE C1020.13C-RELATED"/>
    <property type="match status" value="1"/>
</dbReference>
<dbReference type="OrthoDB" id="69269at2759"/>
<dbReference type="AlphaFoldDB" id="A0A1E3B3T8"/>
<protein>
    <recommendedName>
        <fullName evidence="2">DDHD domain-containing protein</fullName>
    </recommendedName>
</protein>
<sequence length="973" mass="107025">MAGPIHTYNSTCLLADDDPDLSTWYTSPTPPRARPQFFYISSLPIDDPSSSLPPPSSGQSAVNERAPPQPFSAKDHVALEDAWRALRETVGKRAASKAGIQEGTSTRNSVISIPDLDGGRKRQAGSRDSASPFDSQQNSPNVSGSALEAYNAKVGANYRASVADAAPRSSWEGSRVSLGQDYEAVDGARSASISIRKRERPSFSHNFKPTKRRTSSSAHDEAALEEGDTGSGRATPRDVSISGSPFIRAPLVPPSPLGRSLESGPGSQELHTAPHSRNANTSGVRSSLYQEDPLDDAQTETGEQPGEGHMKAKIPVGISRLHLVELPNLKMKPIYWSPLHDISNVLRATWFYKNTMLPVETELANKLEDGYVYLKPWTDTWQDELNSCVENGADAEMKIVHKLWPKEDPKTPSRPATSQDPKATGSETNLAEDTLGSGLNLLAMDENRAAGGSTALLEAVKPHINSCVIYVDGKNAQILRPSLLPSVSRGRRPLSAIRKGRQIGIPVVRGFSRRKWDQLHPIKPNPVDVRNYLRSAQSRNMPAAGGQPICYACAMEESRPTPTDLILVIHGIGQKLSERMESFHFTHAINTLRRNINMELNSEPVWPHVRQDHGGIMALPVNWRSTLSLEDATLEAQAVNDPAANHFTLNDITPETIPAVRSLISDVMLDIPYYLSHHKPKMISAVVKEANRVYRLWCKNNPGFQQHGRVHLIAHSLGSAMALDVLSHQPTQIPHFDFSTTSIHNDIFEFDTKNLFICGSPVGFFLLLNKANLLPRRGRDKPGCEGDDRLHGVAGEADTYGCLAVDNLYNIMHTTDPIAYRVNATVDKDLANSLKITSIPNASASFWQSFSSVFRWSSGPSLAPAATAPIRPAAVTKLPSNVELETHDFTREEIAEKRMLLLNDNGQIDFFLSGGRGPLNIQYLNMLSAHSSYWTLTDFVRFVVIEIARVQGRNGTLAGFRAQKRKEWKFHKG</sequence>
<comment type="caution">
    <text evidence="3">The sequence shown here is derived from an EMBL/GenBank/DDBJ whole genome shotgun (WGS) entry which is preliminary data.</text>
</comment>
<dbReference type="Pfam" id="PF02862">
    <property type="entry name" value="DDHD"/>
    <property type="match status" value="2"/>
</dbReference>
<feature type="compositionally biased region" description="Polar residues" evidence="1">
    <location>
        <begin position="265"/>
        <end position="286"/>
    </location>
</feature>
<feature type="region of interest" description="Disordered" evidence="1">
    <location>
        <begin position="404"/>
        <end position="430"/>
    </location>
</feature>
<feature type="region of interest" description="Disordered" evidence="1">
    <location>
        <begin position="90"/>
        <end position="146"/>
    </location>
</feature>
<dbReference type="GO" id="GO:0005737">
    <property type="term" value="C:cytoplasm"/>
    <property type="evidence" value="ECO:0007669"/>
    <property type="project" value="TreeGrafter"/>
</dbReference>
<feature type="compositionally biased region" description="Low complexity" evidence="1">
    <location>
        <begin position="40"/>
        <end position="50"/>
    </location>
</feature>
<dbReference type="Proteomes" id="UP000094569">
    <property type="component" value="Unassembled WGS sequence"/>
</dbReference>
<feature type="compositionally biased region" description="Polar residues" evidence="1">
    <location>
        <begin position="126"/>
        <end position="144"/>
    </location>
</feature>
<evidence type="ECO:0000256" key="1">
    <source>
        <dbReference type="SAM" id="MobiDB-lite"/>
    </source>
</evidence>
<dbReference type="PANTHER" id="PTHR23509">
    <property type="entry name" value="PA-PL1 PHOSPHOLIPASE FAMILY"/>
    <property type="match status" value="1"/>
</dbReference>
<gene>
    <name evidence="3" type="ORF">SI65_08869</name>
</gene>
<dbReference type="VEuPathDB" id="FungiDB:SI65_08869"/>
<feature type="domain" description="DDHD" evidence="2">
    <location>
        <begin position="748"/>
        <end position="949"/>
    </location>
</feature>
<proteinExistence type="predicted"/>
<feature type="region of interest" description="Disordered" evidence="1">
    <location>
        <begin position="162"/>
        <end position="286"/>
    </location>
</feature>
<name>A0A1E3B3T8_ASPCR</name>
<evidence type="ECO:0000259" key="2">
    <source>
        <dbReference type="PROSITE" id="PS51043"/>
    </source>
</evidence>
<dbReference type="InterPro" id="IPR004177">
    <property type="entry name" value="DDHD_dom"/>
</dbReference>
<keyword evidence="4" id="KW-1185">Reference proteome</keyword>
<dbReference type="GO" id="GO:0004620">
    <property type="term" value="F:phospholipase activity"/>
    <property type="evidence" value="ECO:0007669"/>
    <property type="project" value="TreeGrafter"/>
</dbReference>
<feature type="compositionally biased region" description="Polar residues" evidence="1">
    <location>
        <begin position="414"/>
        <end position="430"/>
    </location>
</feature>
<feature type="compositionally biased region" description="Polar residues" evidence="1">
    <location>
        <begin position="102"/>
        <end position="111"/>
    </location>
</feature>
<dbReference type="InterPro" id="IPR058055">
    <property type="entry name" value="PA-PLA1"/>
</dbReference>
<dbReference type="SMART" id="SM01127">
    <property type="entry name" value="DDHD"/>
    <property type="match status" value="1"/>
</dbReference>
<dbReference type="PROSITE" id="PS51043">
    <property type="entry name" value="DDHD"/>
    <property type="match status" value="1"/>
</dbReference>
<dbReference type="SUPFAM" id="SSF53474">
    <property type="entry name" value="alpha/beta-Hydrolases"/>
    <property type="match status" value="1"/>
</dbReference>
<evidence type="ECO:0000313" key="4">
    <source>
        <dbReference type="Proteomes" id="UP000094569"/>
    </source>
</evidence>
<dbReference type="GO" id="GO:0046872">
    <property type="term" value="F:metal ion binding"/>
    <property type="evidence" value="ECO:0007669"/>
    <property type="project" value="InterPro"/>
</dbReference>
<reference evidence="3 4" key="1">
    <citation type="journal article" date="2016" name="BMC Genomics">
        <title>Comparative genomic and transcriptomic analyses of the Fuzhuan brick tea-fermentation fungus Aspergillus cristatus.</title>
        <authorList>
            <person name="Ge Y."/>
            <person name="Wang Y."/>
            <person name="Liu Y."/>
            <person name="Tan Y."/>
            <person name="Ren X."/>
            <person name="Zhang X."/>
            <person name="Hyde K.D."/>
            <person name="Liu Y."/>
            <person name="Liu Z."/>
        </authorList>
    </citation>
    <scope>NUCLEOTIDE SEQUENCE [LARGE SCALE GENOMIC DNA]</scope>
    <source>
        <strain evidence="3 4">GZAAS20.1005</strain>
    </source>
</reference>
<dbReference type="STRING" id="573508.A0A1E3B3T8"/>
<dbReference type="EMBL" id="JXNT01000015">
    <property type="protein sequence ID" value="ODM15635.1"/>
    <property type="molecule type" value="Genomic_DNA"/>
</dbReference>
<feature type="region of interest" description="Disordered" evidence="1">
    <location>
        <begin position="15"/>
        <end position="78"/>
    </location>
</feature>
<organism evidence="3 4">
    <name type="scientific">Aspergillus cristatus</name>
    <name type="common">Chinese Fuzhuan brick tea-fermentation fungus</name>
    <name type="synonym">Eurotium cristatum</name>
    <dbReference type="NCBI Taxonomy" id="573508"/>
    <lineage>
        <taxon>Eukaryota</taxon>
        <taxon>Fungi</taxon>
        <taxon>Dikarya</taxon>
        <taxon>Ascomycota</taxon>
        <taxon>Pezizomycotina</taxon>
        <taxon>Eurotiomycetes</taxon>
        <taxon>Eurotiomycetidae</taxon>
        <taxon>Eurotiales</taxon>
        <taxon>Aspergillaceae</taxon>
        <taxon>Aspergillus</taxon>
        <taxon>Aspergillus subgen. Aspergillus</taxon>
    </lineage>
</organism>
<evidence type="ECO:0000313" key="3">
    <source>
        <dbReference type="EMBL" id="ODM15635.1"/>
    </source>
</evidence>
<accession>A0A1E3B3T8</accession>